<evidence type="ECO:0000313" key="3">
    <source>
        <dbReference type="Proteomes" id="UP000198848"/>
    </source>
</evidence>
<dbReference type="Pfam" id="PF20575">
    <property type="entry name" value="HTH_63"/>
    <property type="match status" value="1"/>
</dbReference>
<evidence type="ECO:0000256" key="1">
    <source>
        <dbReference type="SAM" id="MobiDB-lite"/>
    </source>
</evidence>
<dbReference type="Proteomes" id="UP000198848">
    <property type="component" value="Unassembled WGS sequence"/>
</dbReference>
<sequence length="196" mass="22403">MNRTQFSPTSVELWIRSFSPVSTGPTQERALEHVAVLEEHTAIDAAVHVWGTEIERNATRPLRIPQLERIERRLESFEDWARDVERQLEPFFRRRRVESTITDETHEVWRPPTVALAEFDGEKLCHVAPCRDGERTIDVFDRLEALAADTNTVLRFDGDRRTETDPDAGSNAAISDQPSRRTRSLDGQLESSPGPE</sequence>
<keyword evidence="3" id="KW-1185">Reference proteome</keyword>
<dbReference type="InterPro" id="IPR046783">
    <property type="entry name" value="HTH_63"/>
</dbReference>
<protein>
    <submittedName>
        <fullName evidence="2">Uncharacterized protein</fullName>
    </submittedName>
</protein>
<dbReference type="STRING" id="1095778.SAMN04489842_2671"/>
<feature type="region of interest" description="Disordered" evidence="1">
    <location>
        <begin position="158"/>
        <end position="196"/>
    </location>
</feature>
<name>A0A1H1GXQ4_NATTX</name>
<dbReference type="OrthoDB" id="204263at2157"/>
<dbReference type="AlphaFoldDB" id="A0A1H1GXQ4"/>
<gene>
    <name evidence="2" type="ORF">SAMN04489842_2671</name>
</gene>
<accession>A0A1H1GXQ4</accession>
<dbReference type="RefSeq" id="WP_090382544.1">
    <property type="nucleotide sequence ID" value="NZ_FNLC01000002.1"/>
</dbReference>
<dbReference type="EMBL" id="FNLC01000002">
    <property type="protein sequence ID" value="SDR17940.1"/>
    <property type="molecule type" value="Genomic_DNA"/>
</dbReference>
<evidence type="ECO:0000313" key="2">
    <source>
        <dbReference type="EMBL" id="SDR17940.1"/>
    </source>
</evidence>
<reference evidence="3" key="1">
    <citation type="submission" date="2016-10" db="EMBL/GenBank/DDBJ databases">
        <authorList>
            <person name="Varghese N."/>
            <person name="Submissions S."/>
        </authorList>
    </citation>
    <scope>NUCLEOTIDE SEQUENCE [LARGE SCALE GENOMIC DNA]</scope>
    <source>
        <strain evidence="3">DSM 24767</strain>
    </source>
</reference>
<proteinExistence type="predicted"/>
<organism evidence="2 3">
    <name type="scientific">Natronobacterium texcoconense</name>
    <dbReference type="NCBI Taxonomy" id="1095778"/>
    <lineage>
        <taxon>Archaea</taxon>
        <taxon>Methanobacteriati</taxon>
        <taxon>Methanobacteriota</taxon>
        <taxon>Stenosarchaea group</taxon>
        <taxon>Halobacteria</taxon>
        <taxon>Halobacteriales</taxon>
        <taxon>Natrialbaceae</taxon>
        <taxon>Natronobacterium</taxon>
    </lineage>
</organism>